<dbReference type="EMBL" id="BARS01051557">
    <property type="protein sequence ID" value="GAG46542.1"/>
    <property type="molecule type" value="Genomic_DNA"/>
</dbReference>
<protein>
    <submittedName>
        <fullName evidence="1">Uncharacterized protein</fullName>
    </submittedName>
</protein>
<evidence type="ECO:0000313" key="1">
    <source>
        <dbReference type="EMBL" id="GAG46542.1"/>
    </source>
</evidence>
<reference evidence="1" key="1">
    <citation type="journal article" date="2014" name="Front. Microbiol.">
        <title>High frequency of phylogenetically diverse reductive dehalogenase-homologous genes in deep subseafloor sedimentary metagenomes.</title>
        <authorList>
            <person name="Kawai M."/>
            <person name="Futagami T."/>
            <person name="Toyoda A."/>
            <person name="Takaki Y."/>
            <person name="Nishi S."/>
            <person name="Hori S."/>
            <person name="Arai W."/>
            <person name="Tsubouchi T."/>
            <person name="Morono Y."/>
            <person name="Uchiyama I."/>
            <person name="Ito T."/>
            <person name="Fujiyama A."/>
            <person name="Inagaki F."/>
            <person name="Takami H."/>
        </authorList>
    </citation>
    <scope>NUCLEOTIDE SEQUENCE</scope>
    <source>
        <strain evidence="1">Expedition CK06-06</strain>
    </source>
</reference>
<comment type="caution">
    <text evidence="1">The sequence shown here is derived from an EMBL/GenBank/DDBJ whole genome shotgun (WGS) entry which is preliminary data.</text>
</comment>
<accession>X0YH84</accession>
<gene>
    <name evidence="1" type="ORF">S01H1_76772</name>
</gene>
<organism evidence="1">
    <name type="scientific">marine sediment metagenome</name>
    <dbReference type="NCBI Taxonomy" id="412755"/>
    <lineage>
        <taxon>unclassified sequences</taxon>
        <taxon>metagenomes</taxon>
        <taxon>ecological metagenomes</taxon>
    </lineage>
</organism>
<name>X0YH84_9ZZZZ</name>
<feature type="non-terminal residue" evidence="1">
    <location>
        <position position="47"/>
    </location>
</feature>
<proteinExistence type="predicted"/>
<dbReference type="AlphaFoldDB" id="X0YH84"/>
<sequence length="47" mass="5655">MQTTLRRFGRTLTRCLVCGFSEVRTDEVFYRGIVLLHECPHCEHRWT</sequence>